<evidence type="ECO:0000256" key="6">
    <source>
        <dbReference type="SAM" id="MobiDB-lite"/>
    </source>
</evidence>
<dbReference type="Proteomes" id="UP000008561">
    <property type="component" value="Chromosome"/>
</dbReference>
<evidence type="ECO:0000313" key="9">
    <source>
        <dbReference type="EMBL" id="ABW66932.1"/>
    </source>
</evidence>
<evidence type="ECO:0000259" key="8">
    <source>
        <dbReference type="Pfam" id="PF06305"/>
    </source>
</evidence>
<dbReference type="STRING" id="96561.Dole_1125"/>
<dbReference type="InterPro" id="IPR010445">
    <property type="entry name" value="LapA_dom"/>
</dbReference>
<dbReference type="Pfam" id="PF06305">
    <property type="entry name" value="LapA_dom"/>
    <property type="match status" value="1"/>
</dbReference>
<evidence type="ECO:0000256" key="1">
    <source>
        <dbReference type="ARBA" id="ARBA00022475"/>
    </source>
</evidence>
<feature type="coiled-coil region" evidence="5">
    <location>
        <begin position="68"/>
        <end position="95"/>
    </location>
</feature>
<evidence type="ECO:0000256" key="5">
    <source>
        <dbReference type="SAM" id="Coils"/>
    </source>
</evidence>
<dbReference type="AlphaFoldDB" id="A8ZXH4"/>
<evidence type="ECO:0000256" key="2">
    <source>
        <dbReference type="ARBA" id="ARBA00022692"/>
    </source>
</evidence>
<dbReference type="RefSeq" id="WP_012174550.1">
    <property type="nucleotide sequence ID" value="NC_009943.1"/>
</dbReference>
<keyword evidence="2 7" id="KW-0812">Transmembrane</keyword>
<feature type="domain" description="Lipopolysaccharide assembly protein A" evidence="8">
    <location>
        <begin position="46"/>
        <end position="89"/>
    </location>
</feature>
<accession>A8ZXH4</accession>
<keyword evidence="10" id="KW-1185">Reference proteome</keyword>
<evidence type="ECO:0000256" key="7">
    <source>
        <dbReference type="SAM" id="Phobius"/>
    </source>
</evidence>
<name>A8ZXH4_DESOH</name>
<organism evidence="9 10">
    <name type="scientific">Desulfosudis oleivorans (strain DSM 6200 / JCM 39069 / Hxd3)</name>
    <name type="common">Desulfococcus oleovorans</name>
    <dbReference type="NCBI Taxonomy" id="96561"/>
    <lineage>
        <taxon>Bacteria</taxon>
        <taxon>Pseudomonadati</taxon>
        <taxon>Thermodesulfobacteriota</taxon>
        <taxon>Desulfobacteria</taxon>
        <taxon>Desulfobacterales</taxon>
        <taxon>Desulfosudaceae</taxon>
        <taxon>Desulfosudis</taxon>
    </lineage>
</organism>
<keyword evidence="5" id="KW-0175">Coiled coil</keyword>
<dbReference type="EMBL" id="CP000859">
    <property type="protein sequence ID" value="ABW66932.1"/>
    <property type="molecule type" value="Genomic_DNA"/>
</dbReference>
<keyword evidence="4 7" id="KW-0472">Membrane</keyword>
<reference evidence="9 10" key="1">
    <citation type="submission" date="2007-10" db="EMBL/GenBank/DDBJ databases">
        <title>Complete sequence of Desulfococcus oleovorans Hxd3.</title>
        <authorList>
            <consortium name="US DOE Joint Genome Institute"/>
            <person name="Copeland A."/>
            <person name="Lucas S."/>
            <person name="Lapidus A."/>
            <person name="Barry K."/>
            <person name="Glavina del Rio T."/>
            <person name="Dalin E."/>
            <person name="Tice H."/>
            <person name="Pitluck S."/>
            <person name="Kiss H."/>
            <person name="Brettin T."/>
            <person name="Bruce D."/>
            <person name="Detter J.C."/>
            <person name="Han C."/>
            <person name="Schmutz J."/>
            <person name="Larimer F."/>
            <person name="Land M."/>
            <person name="Hauser L."/>
            <person name="Kyrpides N."/>
            <person name="Kim E."/>
            <person name="Wawrik B."/>
            <person name="Richardson P."/>
        </authorList>
    </citation>
    <scope>NUCLEOTIDE SEQUENCE [LARGE SCALE GENOMIC DNA]</scope>
    <source>
        <strain evidence="10">DSM 6200 / JCM 39069 / Hxd3</strain>
    </source>
</reference>
<evidence type="ECO:0000256" key="4">
    <source>
        <dbReference type="ARBA" id="ARBA00023136"/>
    </source>
</evidence>
<protein>
    <recommendedName>
        <fullName evidence="8">Lipopolysaccharide assembly protein A domain-containing protein</fullName>
    </recommendedName>
</protein>
<keyword evidence="1" id="KW-1003">Cell membrane</keyword>
<gene>
    <name evidence="9" type="ordered locus">Dole_1125</name>
</gene>
<dbReference type="HOGENOM" id="CLU_2045893_0_0_7"/>
<feature type="region of interest" description="Disordered" evidence="6">
    <location>
        <begin position="96"/>
        <end position="120"/>
    </location>
</feature>
<dbReference type="GO" id="GO:0005886">
    <property type="term" value="C:plasma membrane"/>
    <property type="evidence" value="ECO:0007669"/>
    <property type="project" value="InterPro"/>
</dbReference>
<keyword evidence="3 7" id="KW-1133">Transmembrane helix</keyword>
<dbReference type="KEGG" id="dol:Dole_1125"/>
<feature type="transmembrane region" description="Helical" evidence="7">
    <location>
        <begin position="7"/>
        <end position="24"/>
    </location>
</feature>
<feature type="transmembrane region" description="Helical" evidence="7">
    <location>
        <begin position="44"/>
        <end position="66"/>
    </location>
</feature>
<sequence length="120" mass="12693">MKKAKIVVVLVIVLAIGFIGWQNAGFVTDQRPFKVLTYESPEIYNGVVILAAFLLGALLAYVSGLLTRFKARKEIKELTARVESCQAEKSVLQKEKAVAAAAPPAAQPPDAGPTGPDGAA</sequence>
<proteinExistence type="predicted"/>
<evidence type="ECO:0000313" key="10">
    <source>
        <dbReference type="Proteomes" id="UP000008561"/>
    </source>
</evidence>
<evidence type="ECO:0000256" key="3">
    <source>
        <dbReference type="ARBA" id="ARBA00022989"/>
    </source>
</evidence>